<reference evidence="3 4" key="1">
    <citation type="submission" date="2024-02" db="EMBL/GenBank/DDBJ databases">
        <title>A draft genome for the cacao thread blight pathogen Marasmius crinis-equi.</title>
        <authorList>
            <person name="Cohen S.P."/>
            <person name="Baruah I.K."/>
            <person name="Amoako-Attah I."/>
            <person name="Bukari Y."/>
            <person name="Meinhardt L.W."/>
            <person name="Bailey B.A."/>
        </authorList>
    </citation>
    <scope>NUCLEOTIDE SEQUENCE [LARGE SCALE GENOMIC DNA]</scope>
    <source>
        <strain evidence="3 4">GH-76</strain>
    </source>
</reference>
<keyword evidence="4" id="KW-1185">Reference proteome</keyword>
<evidence type="ECO:0000256" key="2">
    <source>
        <dbReference type="SAM" id="SignalP"/>
    </source>
</evidence>
<evidence type="ECO:0008006" key="5">
    <source>
        <dbReference type="Google" id="ProtNLM"/>
    </source>
</evidence>
<proteinExistence type="predicted"/>
<organism evidence="3 4">
    <name type="scientific">Marasmius crinis-equi</name>
    <dbReference type="NCBI Taxonomy" id="585013"/>
    <lineage>
        <taxon>Eukaryota</taxon>
        <taxon>Fungi</taxon>
        <taxon>Dikarya</taxon>
        <taxon>Basidiomycota</taxon>
        <taxon>Agaricomycotina</taxon>
        <taxon>Agaricomycetes</taxon>
        <taxon>Agaricomycetidae</taxon>
        <taxon>Agaricales</taxon>
        <taxon>Marasmiineae</taxon>
        <taxon>Marasmiaceae</taxon>
        <taxon>Marasmius</taxon>
    </lineage>
</organism>
<keyword evidence="1" id="KW-1133">Transmembrane helix</keyword>
<gene>
    <name evidence="3" type="ORF">V5O48_000710</name>
</gene>
<dbReference type="EMBL" id="JBAHYK010000012">
    <property type="protein sequence ID" value="KAL0581334.1"/>
    <property type="molecule type" value="Genomic_DNA"/>
</dbReference>
<name>A0ABR3G0X2_9AGAR</name>
<feature type="signal peptide" evidence="2">
    <location>
        <begin position="1"/>
        <end position="21"/>
    </location>
</feature>
<comment type="caution">
    <text evidence="3">The sequence shown here is derived from an EMBL/GenBank/DDBJ whole genome shotgun (WGS) entry which is preliminary data.</text>
</comment>
<sequence>MIAMLSVALALFFTLAAQVSAQAPANGSNLIVAVGNDNLTYNQLLNFPFTGVIAPCEQNCKDAKTALESTNGSVTQICSPQVVQSFFTCEQCIFTTLIAANKPKPDPLAGSNPVVTGFAAACLKQANVTVAANQSALALPPSWDGPTGIFVPTIGLVFTVGSGAFLGVSAILILSNI</sequence>
<accession>A0ABR3G0X2</accession>
<dbReference type="Proteomes" id="UP001465976">
    <property type="component" value="Unassembled WGS sequence"/>
</dbReference>
<keyword evidence="1" id="KW-0812">Transmembrane</keyword>
<protein>
    <recommendedName>
        <fullName evidence="5">Transmembrane protein</fullName>
    </recommendedName>
</protein>
<evidence type="ECO:0000256" key="1">
    <source>
        <dbReference type="SAM" id="Phobius"/>
    </source>
</evidence>
<feature type="transmembrane region" description="Helical" evidence="1">
    <location>
        <begin position="149"/>
        <end position="174"/>
    </location>
</feature>
<evidence type="ECO:0000313" key="4">
    <source>
        <dbReference type="Proteomes" id="UP001465976"/>
    </source>
</evidence>
<feature type="chain" id="PRO_5046932608" description="Transmembrane protein" evidence="2">
    <location>
        <begin position="22"/>
        <end position="177"/>
    </location>
</feature>
<keyword evidence="2" id="KW-0732">Signal</keyword>
<keyword evidence="1" id="KW-0472">Membrane</keyword>
<evidence type="ECO:0000313" key="3">
    <source>
        <dbReference type="EMBL" id="KAL0581334.1"/>
    </source>
</evidence>